<evidence type="ECO:0000259" key="5">
    <source>
        <dbReference type="SMART" id="SM00345"/>
    </source>
</evidence>
<evidence type="ECO:0000313" key="8">
    <source>
        <dbReference type="Proteomes" id="UP000500767"/>
    </source>
</evidence>
<accession>A0A6M8HV87</accession>
<feature type="region of interest" description="Disordered" evidence="4">
    <location>
        <begin position="1"/>
        <end position="40"/>
    </location>
</feature>
<organism evidence="7 8">
    <name type="scientific">Lichenicola cladoniae</name>
    <dbReference type="NCBI Taxonomy" id="1484109"/>
    <lineage>
        <taxon>Bacteria</taxon>
        <taxon>Pseudomonadati</taxon>
        <taxon>Pseudomonadota</taxon>
        <taxon>Alphaproteobacteria</taxon>
        <taxon>Acetobacterales</taxon>
        <taxon>Acetobacteraceae</taxon>
        <taxon>Lichenicola</taxon>
    </lineage>
</organism>
<dbReference type="SMART" id="SM00345">
    <property type="entry name" value="HTH_GNTR"/>
    <property type="match status" value="1"/>
</dbReference>
<evidence type="ECO:0000256" key="3">
    <source>
        <dbReference type="ARBA" id="ARBA00023163"/>
    </source>
</evidence>
<feature type="domain" description="HTH gntR-type" evidence="5">
    <location>
        <begin position="50"/>
        <end position="108"/>
    </location>
</feature>
<dbReference type="Proteomes" id="UP000500767">
    <property type="component" value="Chromosome"/>
</dbReference>
<dbReference type="EMBL" id="CP053708">
    <property type="protein sequence ID" value="QKE92509.1"/>
    <property type="molecule type" value="Genomic_DNA"/>
</dbReference>
<proteinExistence type="predicted"/>
<dbReference type="PANTHER" id="PTHR43537">
    <property type="entry name" value="TRANSCRIPTIONAL REGULATOR, GNTR FAMILY"/>
    <property type="match status" value="1"/>
</dbReference>
<evidence type="ECO:0000256" key="4">
    <source>
        <dbReference type="SAM" id="MobiDB-lite"/>
    </source>
</evidence>
<dbReference type="SUPFAM" id="SSF48008">
    <property type="entry name" value="GntR ligand-binding domain-like"/>
    <property type="match status" value="1"/>
</dbReference>
<dbReference type="Pfam" id="PF00392">
    <property type="entry name" value="GntR"/>
    <property type="match status" value="1"/>
</dbReference>
<name>A0A6M8HV87_9PROT</name>
<dbReference type="SMART" id="SM00895">
    <property type="entry name" value="FCD"/>
    <property type="match status" value="1"/>
</dbReference>
<dbReference type="Gene3D" id="1.20.120.530">
    <property type="entry name" value="GntR ligand-binding domain-like"/>
    <property type="match status" value="1"/>
</dbReference>
<dbReference type="InterPro" id="IPR036388">
    <property type="entry name" value="WH-like_DNA-bd_sf"/>
</dbReference>
<dbReference type="InterPro" id="IPR000524">
    <property type="entry name" value="Tscrpt_reg_HTH_GntR"/>
</dbReference>
<dbReference type="InterPro" id="IPR008920">
    <property type="entry name" value="TF_FadR/GntR_C"/>
</dbReference>
<feature type="domain" description="GntR C-terminal" evidence="6">
    <location>
        <begin position="118"/>
        <end position="243"/>
    </location>
</feature>
<dbReference type="Pfam" id="PF07729">
    <property type="entry name" value="FCD"/>
    <property type="match status" value="1"/>
</dbReference>
<evidence type="ECO:0000259" key="6">
    <source>
        <dbReference type="SMART" id="SM00895"/>
    </source>
</evidence>
<keyword evidence="8" id="KW-1185">Reference proteome</keyword>
<dbReference type="AlphaFoldDB" id="A0A6M8HV87"/>
<evidence type="ECO:0000313" key="7">
    <source>
        <dbReference type="EMBL" id="QKE92509.1"/>
    </source>
</evidence>
<keyword evidence="3" id="KW-0804">Transcription</keyword>
<dbReference type="InterPro" id="IPR011711">
    <property type="entry name" value="GntR_C"/>
</dbReference>
<dbReference type="Gene3D" id="1.10.10.10">
    <property type="entry name" value="Winged helix-like DNA-binding domain superfamily/Winged helix DNA-binding domain"/>
    <property type="match status" value="1"/>
</dbReference>
<feature type="compositionally biased region" description="Low complexity" evidence="4">
    <location>
        <begin position="8"/>
        <end position="26"/>
    </location>
</feature>
<dbReference type="PANTHER" id="PTHR43537:SF39">
    <property type="entry name" value="HTH-TYPE TRANSCRIPTIONAL REGULATOR MCBR"/>
    <property type="match status" value="1"/>
</dbReference>
<dbReference type="GO" id="GO:0003677">
    <property type="term" value="F:DNA binding"/>
    <property type="evidence" value="ECO:0007669"/>
    <property type="project" value="UniProtKB-KW"/>
</dbReference>
<evidence type="ECO:0000256" key="1">
    <source>
        <dbReference type="ARBA" id="ARBA00023015"/>
    </source>
</evidence>
<dbReference type="InterPro" id="IPR036390">
    <property type="entry name" value="WH_DNA-bd_sf"/>
</dbReference>
<dbReference type="GO" id="GO:0003700">
    <property type="term" value="F:DNA-binding transcription factor activity"/>
    <property type="evidence" value="ECO:0007669"/>
    <property type="project" value="InterPro"/>
</dbReference>
<evidence type="ECO:0000256" key="2">
    <source>
        <dbReference type="ARBA" id="ARBA00023125"/>
    </source>
</evidence>
<sequence>MNITAETASPAARPADPLPPALVVEPPAGPGSTDIRLDADDGRNSLCQRAYAQIRKSLITSAIRPGHKLILRPLAAELHLSPTPVREALLRLVSEQALVLDERGSAIVPIMDQTSFRELSEMRGDLEARAAERAVEFATVQQIDELERINAECLDLHRANRHAAMLEANASFHRSVCKAAAAPLILRMLEGLWMRLGPVYALSFDRPLPEFGPDGHPHLQLIEALRQRDVALAREAAFNDVRYSNEILRPSLIDA</sequence>
<protein>
    <submittedName>
        <fullName evidence="7">GntR family transcriptional regulator</fullName>
    </submittedName>
</protein>
<dbReference type="SUPFAM" id="SSF46785">
    <property type="entry name" value="Winged helix' DNA-binding domain"/>
    <property type="match status" value="1"/>
</dbReference>
<gene>
    <name evidence="7" type="ORF">HN018_07700</name>
</gene>
<dbReference type="KEGG" id="lck:HN018_07700"/>
<keyword evidence="2" id="KW-0238">DNA-binding</keyword>
<reference evidence="7 8" key="1">
    <citation type="journal article" date="2014" name="World J. Microbiol. Biotechnol.">
        <title>Biodiversity and physiological characteristics of Antarctic and Arctic lichens-associated bacteria.</title>
        <authorList>
            <person name="Lee Y.M."/>
            <person name="Kim E.H."/>
            <person name="Lee H.K."/>
            <person name="Hong S.G."/>
        </authorList>
    </citation>
    <scope>NUCLEOTIDE SEQUENCE [LARGE SCALE GENOMIC DNA]</scope>
    <source>
        <strain evidence="7 8">PAMC 26569</strain>
    </source>
</reference>
<keyword evidence="1" id="KW-0805">Transcription regulation</keyword>